<sequence length="478" mass="53580">MSRHGQRGRACRSPARRGLYLGAALQPLATGQLQPDRSQPSDPDRSRQIPSDPERPLAAMKAARIALRSAAPLAGAAGGSASRGSSSRLPREVEQFSRFSPSPLSIKQLLDFGSTNGCERTSFAFLRQELPVRFANILREIDLLPDKLLSTPSVQLVKSWYIQSLMELVEFHQKSPDDQKVLSDFIDTLIRVRNRHHDVVPTMAQGVIEYKDMFKVDPVTNQNIQYFLDRFYMSRISTRMLMNQHTLLFDDKSSSGHPRHIGSIDPCCDVVEVVNDAFESSKMLCDQYYLTSPELKLNQVNGKFPGEPINIVYVPSHLFHMLFELFKNSMRATVEFQENSPSLSPVEVTVVLGQEDLAIKISDRGGGVPVRKIEQLFSYMYSTAPRPRMDNDRNTPLAGFGYGLPISRLYAKYFQGDLNLYSICGYGTDAIIYLKALSTESVEKLPVFNKSASKHYQATSEADDWCVPSRGPRQSAAL</sequence>
<comment type="subunit">
    <text evidence="9">Homodimer. Interacts with the pyruvate dehydrogenase complex subunit DLAT, and is part of the multimeric pyruvate dehydrogenase complex that contains multiple copies of pyruvate dehydrogenase (E1), dihydrolipoamide acetyltransferase (DLAT, E2) and lipoamide dehydrogenase (DLD, E3).</text>
</comment>
<dbReference type="FunFam" id="3.30.565.10:FF:000007">
    <property type="entry name" value="Mitochondrial pyruvate dehydrogenase kinase isoform 2"/>
    <property type="match status" value="1"/>
</dbReference>
<dbReference type="Ensembl" id="ENSABRT00000006052.1">
    <property type="protein sequence ID" value="ENSABRP00000004245.1"/>
    <property type="gene ID" value="ENSABRG00000003915.1"/>
</dbReference>
<keyword evidence="7" id="KW-0809">Transit peptide</keyword>
<dbReference type="Gene3D" id="3.30.565.10">
    <property type="entry name" value="Histidine kinase-like ATPase, C-terminal domain"/>
    <property type="match status" value="1"/>
</dbReference>
<dbReference type="Pfam" id="PF02518">
    <property type="entry name" value="HATPase_c"/>
    <property type="match status" value="1"/>
</dbReference>
<reference evidence="14" key="1">
    <citation type="submission" date="2025-08" db="UniProtKB">
        <authorList>
            <consortium name="Ensembl"/>
        </authorList>
    </citation>
    <scope>IDENTIFICATION</scope>
</reference>
<evidence type="ECO:0000256" key="4">
    <source>
        <dbReference type="ARBA" id="ARBA00022741"/>
    </source>
</evidence>
<dbReference type="SUPFAM" id="SSF55874">
    <property type="entry name" value="ATPase domain of HSP90 chaperone/DNA topoisomerase II/histidine kinase"/>
    <property type="match status" value="1"/>
</dbReference>
<accession>A0A8B9I2H8</accession>
<organism evidence="14 15">
    <name type="scientific">Anser brachyrhynchus</name>
    <name type="common">Pink-footed goose</name>
    <dbReference type="NCBI Taxonomy" id="132585"/>
    <lineage>
        <taxon>Eukaryota</taxon>
        <taxon>Metazoa</taxon>
        <taxon>Chordata</taxon>
        <taxon>Craniata</taxon>
        <taxon>Vertebrata</taxon>
        <taxon>Euteleostomi</taxon>
        <taxon>Archelosauria</taxon>
        <taxon>Archosauria</taxon>
        <taxon>Dinosauria</taxon>
        <taxon>Saurischia</taxon>
        <taxon>Theropoda</taxon>
        <taxon>Coelurosauria</taxon>
        <taxon>Aves</taxon>
        <taxon>Neognathae</taxon>
        <taxon>Galloanserae</taxon>
        <taxon>Anseriformes</taxon>
        <taxon>Anatidae</taxon>
        <taxon>Anserinae</taxon>
        <taxon>Anser</taxon>
    </lineage>
</organism>
<dbReference type="InterPro" id="IPR036890">
    <property type="entry name" value="HATPase_C_sf"/>
</dbReference>
<dbReference type="GO" id="GO:0042593">
    <property type="term" value="P:glucose homeostasis"/>
    <property type="evidence" value="ECO:0007669"/>
    <property type="project" value="Ensembl"/>
</dbReference>
<evidence type="ECO:0000256" key="9">
    <source>
        <dbReference type="ARBA" id="ARBA00038845"/>
    </source>
</evidence>
<evidence type="ECO:0000313" key="15">
    <source>
        <dbReference type="Proteomes" id="UP000694426"/>
    </source>
</evidence>
<evidence type="ECO:0000256" key="7">
    <source>
        <dbReference type="ARBA" id="ARBA00022946"/>
    </source>
</evidence>
<evidence type="ECO:0000256" key="6">
    <source>
        <dbReference type="ARBA" id="ARBA00022840"/>
    </source>
</evidence>
<dbReference type="PANTHER" id="PTHR11947">
    <property type="entry name" value="PYRUVATE DEHYDROGENASE KINASE"/>
    <property type="match status" value="1"/>
</dbReference>
<evidence type="ECO:0000256" key="2">
    <source>
        <dbReference type="ARBA" id="ARBA00006155"/>
    </source>
</evidence>
<dbReference type="SMART" id="SM00387">
    <property type="entry name" value="HATPase_c"/>
    <property type="match status" value="1"/>
</dbReference>
<dbReference type="GO" id="GO:0042304">
    <property type="term" value="P:regulation of fatty acid biosynthetic process"/>
    <property type="evidence" value="ECO:0007669"/>
    <property type="project" value="Ensembl"/>
</dbReference>
<dbReference type="GO" id="GO:0005524">
    <property type="term" value="F:ATP binding"/>
    <property type="evidence" value="ECO:0007669"/>
    <property type="project" value="UniProtKB-UniRule"/>
</dbReference>
<dbReference type="Pfam" id="PF10436">
    <property type="entry name" value="BCDHK_Adom3"/>
    <property type="match status" value="1"/>
</dbReference>
<dbReference type="GO" id="GO:0008286">
    <property type="term" value="P:insulin receptor signaling pathway"/>
    <property type="evidence" value="ECO:0007669"/>
    <property type="project" value="Ensembl"/>
</dbReference>
<dbReference type="GO" id="GO:0045124">
    <property type="term" value="P:regulation of bone resorption"/>
    <property type="evidence" value="ECO:0007669"/>
    <property type="project" value="Ensembl"/>
</dbReference>
<dbReference type="PANTHER" id="PTHR11947:SF22">
    <property type="entry name" value="[PYRUVATE DEHYDROGENASE (ACETYL-TRANSFERRING)] KINASE ISOZYME 4, MITOCHONDRIAL"/>
    <property type="match status" value="1"/>
</dbReference>
<feature type="compositionally biased region" description="Polar residues" evidence="12">
    <location>
        <begin position="29"/>
        <end position="41"/>
    </location>
</feature>
<dbReference type="GO" id="GO:0004740">
    <property type="term" value="F:pyruvate dehydrogenase (acetyl-transferring) kinase activity"/>
    <property type="evidence" value="ECO:0007669"/>
    <property type="project" value="UniProtKB-EC"/>
</dbReference>
<name>A0A8B9I2H8_9AVES</name>
<keyword evidence="4 11" id="KW-0547">Nucleotide-binding</keyword>
<evidence type="ECO:0000256" key="5">
    <source>
        <dbReference type="ARBA" id="ARBA00022777"/>
    </source>
</evidence>
<dbReference type="GO" id="GO:0046320">
    <property type="term" value="P:regulation of fatty acid oxidation"/>
    <property type="evidence" value="ECO:0007669"/>
    <property type="project" value="Ensembl"/>
</dbReference>
<dbReference type="GO" id="GO:0010510">
    <property type="term" value="P:regulation of pyruvate decarboxylation to acetyl-CoA"/>
    <property type="evidence" value="ECO:0007669"/>
    <property type="project" value="Ensembl"/>
</dbReference>
<dbReference type="GO" id="GO:0010906">
    <property type="term" value="P:regulation of glucose metabolic process"/>
    <property type="evidence" value="ECO:0007669"/>
    <property type="project" value="Ensembl"/>
</dbReference>
<evidence type="ECO:0000256" key="11">
    <source>
        <dbReference type="RuleBase" id="RU366032"/>
    </source>
</evidence>
<dbReference type="SUPFAM" id="SSF69012">
    <property type="entry name" value="alpha-ketoacid dehydrogenase kinase, N-terminal domain"/>
    <property type="match status" value="1"/>
</dbReference>
<feature type="compositionally biased region" description="Basic and acidic residues" evidence="12">
    <location>
        <begin position="42"/>
        <end position="55"/>
    </location>
</feature>
<dbReference type="Proteomes" id="UP000694426">
    <property type="component" value="Unplaced"/>
</dbReference>
<evidence type="ECO:0000256" key="8">
    <source>
        <dbReference type="ARBA" id="ARBA00023128"/>
    </source>
</evidence>
<dbReference type="InterPro" id="IPR018955">
    <property type="entry name" value="BCDHK/PDK_N"/>
</dbReference>
<evidence type="ECO:0000259" key="13">
    <source>
        <dbReference type="PROSITE" id="PS50109"/>
    </source>
</evidence>
<dbReference type="InterPro" id="IPR039028">
    <property type="entry name" value="BCKD/PDK"/>
</dbReference>
<keyword evidence="15" id="KW-1185">Reference proteome</keyword>
<keyword evidence="6 11" id="KW-0067">ATP-binding</keyword>
<dbReference type="GO" id="GO:0006885">
    <property type="term" value="P:regulation of pH"/>
    <property type="evidence" value="ECO:0007669"/>
    <property type="project" value="Ensembl"/>
</dbReference>
<dbReference type="InterPro" id="IPR003594">
    <property type="entry name" value="HATPase_dom"/>
</dbReference>
<comment type="similarity">
    <text evidence="2 11">Belongs to the PDK/BCKDK protein kinase family.</text>
</comment>
<dbReference type="GO" id="GO:0072593">
    <property type="term" value="P:reactive oxygen species metabolic process"/>
    <property type="evidence" value="ECO:0007669"/>
    <property type="project" value="Ensembl"/>
</dbReference>
<keyword evidence="3 11" id="KW-0808">Transferase</keyword>
<comment type="subcellular location">
    <subcellularLocation>
        <location evidence="1 11">Mitochondrion matrix</location>
    </subcellularLocation>
</comment>
<dbReference type="AlphaFoldDB" id="A0A8B9I2H8"/>
<reference evidence="14" key="2">
    <citation type="submission" date="2025-09" db="UniProtKB">
        <authorList>
            <consortium name="Ensembl"/>
        </authorList>
    </citation>
    <scope>IDENTIFICATION</scope>
</reference>
<proteinExistence type="inferred from homology"/>
<dbReference type="GO" id="GO:0071398">
    <property type="term" value="P:cellular response to fatty acid"/>
    <property type="evidence" value="ECO:0007669"/>
    <property type="project" value="Ensembl"/>
</dbReference>
<evidence type="ECO:0000256" key="3">
    <source>
        <dbReference type="ARBA" id="ARBA00022679"/>
    </source>
</evidence>
<dbReference type="PROSITE" id="PS50109">
    <property type="entry name" value="HIS_KIN"/>
    <property type="match status" value="1"/>
</dbReference>
<dbReference type="CDD" id="cd16929">
    <property type="entry name" value="HATPase_PDK-like"/>
    <property type="match status" value="1"/>
</dbReference>
<evidence type="ECO:0000256" key="12">
    <source>
        <dbReference type="SAM" id="MobiDB-lite"/>
    </source>
</evidence>
<comment type="catalytic activity">
    <reaction evidence="10">
        <text>L-seryl-[pyruvate dehydrogenase E1 alpha subunit] + ATP = O-phospho-L-seryl-[pyruvate dehydrogenase E1 alpha subunit] + ADP + H(+)</text>
        <dbReference type="Rhea" id="RHEA:23052"/>
        <dbReference type="Rhea" id="RHEA-COMP:13689"/>
        <dbReference type="Rhea" id="RHEA-COMP:13690"/>
        <dbReference type="ChEBI" id="CHEBI:15378"/>
        <dbReference type="ChEBI" id="CHEBI:29999"/>
        <dbReference type="ChEBI" id="CHEBI:30616"/>
        <dbReference type="ChEBI" id="CHEBI:83421"/>
        <dbReference type="ChEBI" id="CHEBI:456216"/>
        <dbReference type="EC" id="2.7.11.2"/>
    </reaction>
</comment>
<feature type="region of interest" description="Disordered" evidence="12">
    <location>
        <begin position="75"/>
        <end position="96"/>
    </location>
</feature>
<keyword evidence="5 11" id="KW-0418">Kinase</keyword>
<keyword evidence="8 11" id="KW-0496">Mitochondrion</keyword>
<feature type="domain" description="Histidine kinase" evidence="13">
    <location>
        <begin position="315"/>
        <end position="438"/>
    </location>
</feature>
<dbReference type="EC" id="2.7.11.-" evidence="11"/>
<evidence type="ECO:0000256" key="1">
    <source>
        <dbReference type="ARBA" id="ARBA00004305"/>
    </source>
</evidence>
<dbReference type="GeneTree" id="ENSGT01030000234646"/>
<dbReference type="InterPro" id="IPR036784">
    <property type="entry name" value="AK/P_DHK_N_sf"/>
</dbReference>
<evidence type="ECO:0000256" key="10">
    <source>
        <dbReference type="ARBA" id="ARBA00048201"/>
    </source>
</evidence>
<dbReference type="GO" id="GO:0005759">
    <property type="term" value="C:mitochondrial matrix"/>
    <property type="evidence" value="ECO:0007669"/>
    <property type="project" value="UniProtKB-SubCell"/>
</dbReference>
<dbReference type="FunFam" id="1.20.140.20:FF:000001">
    <property type="entry name" value="[Pyruvate dehydrogenase (acetyl-transferring)] kinase isozyme 2, mitochondrial"/>
    <property type="match status" value="1"/>
</dbReference>
<feature type="compositionally biased region" description="Low complexity" evidence="12">
    <location>
        <begin position="75"/>
        <end position="88"/>
    </location>
</feature>
<dbReference type="GO" id="GO:0009267">
    <property type="term" value="P:cellular response to starvation"/>
    <property type="evidence" value="ECO:0007669"/>
    <property type="project" value="Ensembl"/>
</dbReference>
<dbReference type="InterPro" id="IPR005467">
    <property type="entry name" value="His_kinase_dom"/>
</dbReference>
<evidence type="ECO:0000313" key="14">
    <source>
        <dbReference type="Ensembl" id="ENSABRP00000004245.1"/>
    </source>
</evidence>
<dbReference type="Gene3D" id="1.20.140.20">
    <property type="entry name" value="Alpha-ketoacid/pyruvate dehydrogenase kinase, N-terminal domain"/>
    <property type="match status" value="1"/>
</dbReference>
<feature type="region of interest" description="Disordered" evidence="12">
    <location>
        <begin position="23"/>
        <end position="55"/>
    </location>
</feature>
<dbReference type="GO" id="GO:2000811">
    <property type="term" value="P:negative regulation of anoikis"/>
    <property type="evidence" value="ECO:0007669"/>
    <property type="project" value="Ensembl"/>
</dbReference>
<gene>
    <name evidence="14" type="primary">PDK4</name>
</gene>
<protein>
    <recommendedName>
        <fullName evidence="11">Protein-serine/threonine kinase</fullName>
        <ecNumber evidence="11">2.7.11.-</ecNumber>
    </recommendedName>
</protein>